<dbReference type="InterPro" id="IPR027417">
    <property type="entry name" value="P-loop_NTPase"/>
</dbReference>
<keyword evidence="1" id="KW-0808">Transferase</keyword>
<organism evidence="5 6">
    <name type="scientific">Segatella cerevisiae</name>
    <dbReference type="NCBI Taxonomy" id="2053716"/>
    <lineage>
        <taxon>Bacteria</taxon>
        <taxon>Pseudomonadati</taxon>
        <taxon>Bacteroidota</taxon>
        <taxon>Bacteroidia</taxon>
        <taxon>Bacteroidales</taxon>
        <taxon>Prevotellaceae</taxon>
        <taxon>Segatella</taxon>
    </lineage>
</organism>
<dbReference type="PANTHER" id="PTHR45569:SF1">
    <property type="entry name" value="SENSOR PROTEIN KDPD"/>
    <property type="match status" value="1"/>
</dbReference>
<evidence type="ECO:0000256" key="2">
    <source>
        <dbReference type="ARBA" id="ARBA00022777"/>
    </source>
</evidence>
<evidence type="ECO:0000256" key="1">
    <source>
        <dbReference type="ARBA" id="ARBA00022679"/>
    </source>
</evidence>
<evidence type="ECO:0000313" key="6">
    <source>
        <dbReference type="Proteomes" id="UP001204015"/>
    </source>
</evidence>
<keyword evidence="2" id="KW-0418">Kinase</keyword>
<dbReference type="InterPro" id="IPR003852">
    <property type="entry name" value="Sig_transdc_His_kinase_KdpD_N"/>
</dbReference>
<dbReference type="RefSeq" id="WP_252760147.1">
    <property type="nucleotide sequence ID" value="NZ_JAMXLY010000006.1"/>
</dbReference>
<protein>
    <submittedName>
        <fullName evidence="5">Sensor protein KdpD</fullName>
    </submittedName>
</protein>
<evidence type="ECO:0000256" key="3">
    <source>
        <dbReference type="ARBA" id="ARBA00023012"/>
    </source>
</evidence>
<keyword evidence="6" id="KW-1185">Reference proteome</keyword>
<proteinExistence type="predicted"/>
<dbReference type="InterPro" id="IPR052023">
    <property type="entry name" value="Histidine_kinase_KdpD"/>
</dbReference>
<evidence type="ECO:0000259" key="4">
    <source>
        <dbReference type="Pfam" id="PF02702"/>
    </source>
</evidence>
<dbReference type="Gene3D" id="3.40.50.300">
    <property type="entry name" value="P-loop containing nucleotide triphosphate hydrolases"/>
    <property type="match status" value="1"/>
</dbReference>
<dbReference type="PANTHER" id="PTHR45569">
    <property type="entry name" value="SENSOR PROTEIN KDPD"/>
    <property type="match status" value="1"/>
</dbReference>
<comment type="caution">
    <text evidence="5">The sequence shown here is derived from an EMBL/GenBank/DDBJ whole genome shotgun (WGS) entry which is preliminary data.</text>
</comment>
<accession>A0ABT1BVQ4</accession>
<sequence length="372" mass="42413">MDSSVQHFLDLIRRSQRGKFKLYIGMIAGVGKSYRMLEELRQLLSGGIDARIGYIETHGRKETDEMAYGLPLIPRKKIFYHGKELEEMDIDAILREHPEVVIIDELAHTNVEGSKNEKRWQDVLDILDAGINVISAVNIQHLESLNHEVEQITGIEVTERIPDSVLATADEIVNIDLSAEDLIDRLKQGKIYSSDKIETALENFFQPDHILQLRELALKEVALKVEKKVELVTKENIGLRHEHFLACISSNEKSPRHIIRKVARLTTRHNASFSILYVRTPREQTDNISLADQRHLINNFKLATQLGGNVIQFNAKNVIEGIISVSLSHAITTVCIGRPRISWRNMIQAAVHYRHLFNSLDKSKIDLIIMSE</sequence>
<name>A0ABT1BVQ4_9BACT</name>
<gene>
    <name evidence="5" type="ORF">NG821_02815</name>
</gene>
<feature type="domain" description="Signal transduction histidine kinase osmosensitive K+ channel sensor N-terminal" evidence="4">
    <location>
        <begin position="16"/>
        <end position="225"/>
    </location>
</feature>
<dbReference type="Pfam" id="PF02702">
    <property type="entry name" value="KdpD"/>
    <property type="match status" value="1"/>
</dbReference>
<reference evidence="5 6" key="1">
    <citation type="submission" date="2022-06" db="EMBL/GenBank/DDBJ databases">
        <title>A taxonomic note on the genus Prevotella: Description of four novel genera and emended description of the genera Hallella and Xylanibacter.</title>
        <authorList>
            <person name="Hitch T.C.A."/>
        </authorList>
    </citation>
    <scope>NUCLEOTIDE SEQUENCE [LARGE SCALE GENOMIC DNA]</scope>
    <source>
        <strain evidence="5 6">DSM 100619</strain>
    </source>
</reference>
<keyword evidence="3" id="KW-0902">Two-component regulatory system</keyword>
<evidence type="ECO:0000313" key="5">
    <source>
        <dbReference type="EMBL" id="MCO6024785.1"/>
    </source>
</evidence>
<dbReference type="EMBL" id="JAMXLY010000006">
    <property type="protein sequence ID" value="MCO6024785.1"/>
    <property type="molecule type" value="Genomic_DNA"/>
</dbReference>
<dbReference type="Proteomes" id="UP001204015">
    <property type="component" value="Unassembled WGS sequence"/>
</dbReference>